<keyword evidence="2 8" id="KW-0645">Protease</keyword>
<evidence type="ECO:0000313" key="11">
    <source>
        <dbReference type="Proteomes" id="UP000524450"/>
    </source>
</evidence>
<dbReference type="Gene3D" id="3.90.1680.10">
    <property type="entry name" value="SOS response associated peptidase-like"/>
    <property type="match status" value="1"/>
</dbReference>
<dbReference type="SUPFAM" id="SSF143081">
    <property type="entry name" value="BB1717-like"/>
    <property type="match status" value="1"/>
</dbReference>
<dbReference type="Proteomes" id="UP000524450">
    <property type="component" value="Unassembled WGS sequence"/>
</dbReference>
<evidence type="ECO:0000256" key="7">
    <source>
        <dbReference type="ARBA" id="ARBA00023239"/>
    </source>
</evidence>
<evidence type="ECO:0000256" key="1">
    <source>
        <dbReference type="ARBA" id="ARBA00008136"/>
    </source>
</evidence>
<feature type="compositionally biased region" description="Basic and acidic residues" evidence="9">
    <location>
        <begin position="220"/>
        <end position="232"/>
    </location>
</feature>
<keyword evidence="7" id="KW-0456">Lyase</keyword>
<dbReference type="InterPro" id="IPR003738">
    <property type="entry name" value="SRAP"/>
</dbReference>
<dbReference type="GO" id="GO:0006508">
    <property type="term" value="P:proteolysis"/>
    <property type="evidence" value="ECO:0007669"/>
    <property type="project" value="UniProtKB-KW"/>
</dbReference>
<comment type="similarity">
    <text evidence="1 8">Belongs to the SOS response-associated peptidase family.</text>
</comment>
<evidence type="ECO:0000256" key="8">
    <source>
        <dbReference type="RuleBase" id="RU364100"/>
    </source>
</evidence>
<evidence type="ECO:0000256" key="3">
    <source>
        <dbReference type="ARBA" id="ARBA00022763"/>
    </source>
</evidence>
<dbReference type="AlphaFoldDB" id="A0A840FSZ1"/>
<dbReference type="EC" id="3.4.-.-" evidence="8"/>
<feature type="compositionally biased region" description="Pro residues" evidence="9">
    <location>
        <begin position="236"/>
        <end position="245"/>
    </location>
</feature>
<organism evidence="10 11">
    <name type="scientific">Variovorax guangxiensis</name>
    <dbReference type="NCBI Taxonomy" id="1775474"/>
    <lineage>
        <taxon>Bacteria</taxon>
        <taxon>Pseudomonadati</taxon>
        <taxon>Pseudomonadota</taxon>
        <taxon>Betaproteobacteria</taxon>
        <taxon>Burkholderiales</taxon>
        <taxon>Comamonadaceae</taxon>
        <taxon>Variovorax</taxon>
    </lineage>
</organism>
<dbReference type="InterPro" id="IPR036590">
    <property type="entry name" value="SRAP-like"/>
</dbReference>
<keyword evidence="3" id="KW-0227">DNA damage</keyword>
<protein>
    <recommendedName>
        <fullName evidence="8">Abasic site processing protein</fullName>
        <ecNumber evidence="8">3.4.-.-</ecNumber>
    </recommendedName>
</protein>
<dbReference type="RefSeq" id="WP_184640634.1">
    <property type="nucleotide sequence ID" value="NZ_JACIFZ010000005.1"/>
</dbReference>
<proteinExistence type="inferred from homology"/>
<reference evidence="10 11" key="1">
    <citation type="submission" date="2020-08" db="EMBL/GenBank/DDBJ databases">
        <title>Genomic Encyclopedia of Type Strains, Phase IV (KMG-V): Genome sequencing to study the core and pangenomes of soil and plant-associated prokaryotes.</title>
        <authorList>
            <person name="Whitman W."/>
        </authorList>
    </citation>
    <scope>NUCLEOTIDE SEQUENCE [LARGE SCALE GENOMIC DNA]</scope>
    <source>
        <strain evidence="10 11">34/80</strain>
    </source>
</reference>
<dbReference type="GO" id="GO:0003697">
    <property type="term" value="F:single-stranded DNA binding"/>
    <property type="evidence" value="ECO:0007669"/>
    <property type="project" value="InterPro"/>
</dbReference>
<evidence type="ECO:0000256" key="6">
    <source>
        <dbReference type="ARBA" id="ARBA00023125"/>
    </source>
</evidence>
<sequence>MCSNYEAVTRRDRLLSFFGVVREDDERPVVTCPTGMAPFIRLAEDGSGKRRVDDGAFGLLPGFAKELVYGKKTYNAKSETIAKLPSFRSAWRMGQRCVIPAEAIFEPYYEADEGPSVRYRIQQPGEVPMGLAGIWEEWTNPETNEDMFSFAMLTINADGHPVMSRFHRPGEEKRMVVILDPEDYDDWLTCPVHEAPRFFRQWMGQLETFPAPLAPRPKKERPAGEREPERAAKGTPTPPPQLDLF</sequence>
<dbReference type="PANTHER" id="PTHR13604">
    <property type="entry name" value="DC12-RELATED"/>
    <property type="match status" value="1"/>
</dbReference>
<keyword evidence="6" id="KW-0238">DNA-binding</keyword>
<evidence type="ECO:0000256" key="2">
    <source>
        <dbReference type="ARBA" id="ARBA00022670"/>
    </source>
</evidence>
<evidence type="ECO:0000256" key="5">
    <source>
        <dbReference type="ARBA" id="ARBA00023124"/>
    </source>
</evidence>
<name>A0A840FSZ1_9BURK</name>
<dbReference type="GO" id="GO:0008233">
    <property type="term" value="F:peptidase activity"/>
    <property type="evidence" value="ECO:0007669"/>
    <property type="project" value="UniProtKB-KW"/>
</dbReference>
<keyword evidence="4 8" id="KW-0378">Hydrolase</keyword>
<dbReference type="PANTHER" id="PTHR13604:SF0">
    <property type="entry name" value="ABASIC SITE PROCESSING PROTEIN HMCES"/>
    <property type="match status" value="1"/>
</dbReference>
<evidence type="ECO:0000256" key="4">
    <source>
        <dbReference type="ARBA" id="ARBA00022801"/>
    </source>
</evidence>
<accession>A0A840FSZ1</accession>
<dbReference type="Pfam" id="PF02586">
    <property type="entry name" value="SRAP"/>
    <property type="match status" value="1"/>
</dbReference>
<gene>
    <name evidence="10" type="ORF">GGD71_004230</name>
</gene>
<dbReference type="EMBL" id="JACIFZ010000005">
    <property type="protein sequence ID" value="MBB4223444.1"/>
    <property type="molecule type" value="Genomic_DNA"/>
</dbReference>
<evidence type="ECO:0000256" key="9">
    <source>
        <dbReference type="SAM" id="MobiDB-lite"/>
    </source>
</evidence>
<keyword evidence="5" id="KW-0190">Covalent protein-DNA linkage</keyword>
<feature type="region of interest" description="Disordered" evidence="9">
    <location>
        <begin position="209"/>
        <end position="245"/>
    </location>
</feature>
<evidence type="ECO:0000313" key="10">
    <source>
        <dbReference type="EMBL" id="MBB4223444.1"/>
    </source>
</evidence>
<dbReference type="GO" id="GO:0016829">
    <property type="term" value="F:lyase activity"/>
    <property type="evidence" value="ECO:0007669"/>
    <property type="project" value="UniProtKB-KW"/>
</dbReference>
<comment type="caution">
    <text evidence="10">The sequence shown here is derived from an EMBL/GenBank/DDBJ whole genome shotgun (WGS) entry which is preliminary data.</text>
</comment>
<dbReference type="GO" id="GO:0106300">
    <property type="term" value="P:protein-DNA covalent cross-linking repair"/>
    <property type="evidence" value="ECO:0007669"/>
    <property type="project" value="InterPro"/>
</dbReference>